<keyword evidence="4" id="KW-0804">Transcription</keyword>
<dbReference type="GO" id="GO:0016987">
    <property type="term" value="F:sigma factor activity"/>
    <property type="evidence" value="ECO:0007669"/>
    <property type="project" value="UniProtKB-KW"/>
</dbReference>
<gene>
    <name evidence="6" type="ORF">P9B03_01720</name>
</gene>
<dbReference type="AlphaFoldDB" id="A0AAW9NPK0"/>
<dbReference type="InterPro" id="IPR013324">
    <property type="entry name" value="RNA_pol_sigma_r3/r4-like"/>
</dbReference>
<sequence length="361" mass="42208">MNIETFIKSKLNAISPEKPVNTDWLFSLCRFYELDITKQELEKIILKLGYTAEKKNDLNSKNSLNSTLPKLFTTNRLTNIVTEDDMYSYTRKDNIELLEKYHETKESKYFERLIELNLPLVKSIAVRHLKDTGSLTLDDLIQEGVIGMIKAIEKFDTSLGYSFSTYTTWWVRQRITRAIENQALMIRLPAHRLVQIKSLKKLEQELIDSNNYDLQKILTEFGISIEDYNQLQLEEFQFMYTTSTNLMIGEGEDSELEQFLSIDGTTHDILSPDVYNFSNPSKIVENILLTDYLETAMDCLTDREENILRLRFGLDDGKERTLEQIGDIFGVTRERIRQIEAKALRKLRDYKSRTLLKDFVN</sequence>
<dbReference type="InterPro" id="IPR000943">
    <property type="entry name" value="RNA_pol_sigma70"/>
</dbReference>
<dbReference type="InterPro" id="IPR014284">
    <property type="entry name" value="RNA_pol_sigma-70_dom"/>
</dbReference>
<proteinExistence type="predicted"/>
<protein>
    <submittedName>
        <fullName evidence="6">Sigma-70 family RNA polymerase sigma factor</fullName>
    </submittedName>
</protein>
<dbReference type="SUPFAM" id="SSF88659">
    <property type="entry name" value="Sigma3 and sigma4 domains of RNA polymerase sigma factors"/>
    <property type="match status" value="1"/>
</dbReference>
<keyword evidence="7" id="KW-1185">Reference proteome</keyword>
<dbReference type="PROSITE" id="PS00716">
    <property type="entry name" value="SIGMA70_2"/>
    <property type="match status" value="1"/>
</dbReference>
<dbReference type="PANTHER" id="PTHR30603">
    <property type="entry name" value="RNA POLYMERASE SIGMA FACTOR RPO"/>
    <property type="match status" value="1"/>
</dbReference>
<accession>A0AAW9NPK0</accession>
<dbReference type="CDD" id="cd06171">
    <property type="entry name" value="Sigma70_r4"/>
    <property type="match status" value="1"/>
</dbReference>
<dbReference type="GO" id="GO:0006352">
    <property type="term" value="P:DNA-templated transcription initiation"/>
    <property type="evidence" value="ECO:0007669"/>
    <property type="project" value="InterPro"/>
</dbReference>
<dbReference type="Gene3D" id="1.10.10.10">
    <property type="entry name" value="Winged helix-like DNA-binding domain superfamily/Winged helix DNA-binding domain"/>
    <property type="match status" value="1"/>
</dbReference>
<dbReference type="Gene3D" id="1.10.601.10">
    <property type="entry name" value="RNA Polymerase Primary Sigma Factor"/>
    <property type="match status" value="1"/>
</dbReference>
<organism evidence="6 7">
    <name type="scientific">Metasolibacillus meyeri</name>
    <dbReference type="NCBI Taxonomy" id="1071052"/>
    <lineage>
        <taxon>Bacteria</taxon>
        <taxon>Bacillati</taxon>
        <taxon>Bacillota</taxon>
        <taxon>Bacilli</taxon>
        <taxon>Bacillales</taxon>
        <taxon>Caryophanaceae</taxon>
        <taxon>Metasolibacillus</taxon>
    </lineage>
</organism>
<dbReference type="InterPro" id="IPR036388">
    <property type="entry name" value="WH-like_DNA-bd_sf"/>
</dbReference>
<dbReference type="RefSeq" id="WP_326121438.1">
    <property type="nucleotide sequence ID" value="NZ_JARSFG010000003.1"/>
</dbReference>
<dbReference type="Pfam" id="PF04542">
    <property type="entry name" value="Sigma70_r2"/>
    <property type="match status" value="1"/>
</dbReference>
<keyword evidence="3" id="KW-0238">DNA-binding</keyword>
<dbReference type="PRINTS" id="PR00046">
    <property type="entry name" value="SIGMA70FCT"/>
</dbReference>
<dbReference type="InterPro" id="IPR050239">
    <property type="entry name" value="Sigma-70_RNA_pol_init_factors"/>
</dbReference>
<evidence type="ECO:0000259" key="5">
    <source>
        <dbReference type="PROSITE" id="PS00716"/>
    </source>
</evidence>
<dbReference type="InterPro" id="IPR007627">
    <property type="entry name" value="RNA_pol_sigma70_r2"/>
</dbReference>
<dbReference type="Pfam" id="PF04545">
    <property type="entry name" value="Sigma70_r4"/>
    <property type="match status" value="1"/>
</dbReference>
<evidence type="ECO:0000313" key="6">
    <source>
        <dbReference type="EMBL" id="MEC1177189.1"/>
    </source>
</evidence>
<evidence type="ECO:0000313" key="7">
    <source>
        <dbReference type="Proteomes" id="UP001344888"/>
    </source>
</evidence>
<dbReference type="InterPro" id="IPR007630">
    <property type="entry name" value="RNA_pol_sigma70_r4"/>
</dbReference>
<dbReference type="GO" id="GO:0003677">
    <property type="term" value="F:DNA binding"/>
    <property type="evidence" value="ECO:0007669"/>
    <property type="project" value="UniProtKB-KW"/>
</dbReference>
<evidence type="ECO:0000256" key="1">
    <source>
        <dbReference type="ARBA" id="ARBA00023015"/>
    </source>
</evidence>
<dbReference type="NCBIfam" id="TIGR02937">
    <property type="entry name" value="sigma70-ECF"/>
    <property type="match status" value="1"/>
</dbReference>
<evidence type="ECO:0000256" key="3">
    <source>
        <dbReference type="ARBA" id="ARBA00023125"/>
    </source>
</evidence>
<keyword evidence="2" id="KW-0731">Sigma factor</keyword>
<evidence type="ECO:0000256" key="4">
    <source>
        <dbReference type="ARBA" id="ARBA00023163"/>
    </source>
</evidence>
<dbReference type="InterPro" id="IPR013325">
    <property type="entry name" value="RNA_pol_sigma_r2"/>
</dbReference>
<name>A0AAW9NPK0_9BACL</name>
<dbReference type="SUPFAM" id="SSF88946">
    <property type="entry name" value="Sigma2 domain of RNA polymerase sigma factors"/>
    <property type="match status" value="1"/>
</dbReference>
<dbReference type="EMBL" id="JARSFG010000003">
    <property type="protein sequence ID" value="MEC1177189.1"/>
    <property type="molecule type" value="Genomic_DNA"/>
</dbReference>
<keyword evidence="1" id="KW-0805">Transcription regulation</keyword>
<reference evidence="6 7" key="1">
    <citation type="submission" date="2023-03" db="EMBL/GenBank/DDBJ databases">
        <title>Bacillus Genome Sequencing.</title>
        <authorList>
            <person name="Dunlap C."/>
        </authorList>
    </citation>
    <scope>NUCLEOTIDE SEQUENCE [LARGE SCALE GENOMIC DNA]</scope>
    <source>
        <strain evidence="6 7">B-59205</strain>
    </source>
</reference>
<dbReference type="PANTHER" id="PTHR30603:SF47">
    <property type="entry name" value="RNA POLYMERASE SIGMA FACTOR SIGD, CHLOROPLASTIC"/>
    <property type="match status" value="1"/>
</dbReference>
<comment type="caution">
    <text evidence="6">The sequence shown here is derived from an EMBL/GenBank/DDBJ whole genome shotgun (WGS) entry which is preliminary data.</text>
</comment>
<feature type="domain" description="RNA polymerase sigma-70" evidence="5">
    <location>
        <begin position="321"/>
        <end position="347"/>
    </location>
</feature>
<evidence type="ECO:0000256" key="2">
    <source>
        <dbReference type="ARBA" id="ARBA00023082"/>
    </source>
</evidence>
<dbReference type="Proteomes" id="UP001344888">
    <property type="component" value="Unassembled WGS sequence"/>
</dbReference>